<dbReference type="NCBIfam" id="NF006767">
    <property type="entry name" value="PRK09289.1"/>
    <property type="match status" value="1"/>
</dbReference>
<dbReference type="InterPro" id="IPR017938">
    <property type="entry name" value="Riboflavin_synthase-like_b-brl"/>
</dbReference>
<proteinExistence type="predicted"/>
<evidence type="ECO:0000256" key="7">
    <source>
        <dbReference type="ARBA" id="ARBA00022679"/>
    </source>
</evidence>
<gene>
    <name evidence="12" type="ORF">SAMN05192586_11122</name>
</gene>
<evidence type="ECO:0000256" key="8">
    <source>
        <dbReference type="ARBA" id="ARBA00022737"/>
    </source>
</evidence>
<evidence type="ECO:0000256" key="4">
    <source>
        <dbReference type="ARBA" id="ARBA00012827"/>
    </source>
</evidence>
<dbReference type="InterPro" id="IPR001783">
    <property type="entry name" value="Lumazine-bd"/>
</dbReference>
<keyword evidence="7" id="KW-0808">Transferase</keyword>
<feature type="repeat" description="Lumazine-binding" evidence="10">
    <location>
        <begin position="97"/>
        <end position="193"/>
    </location>
</feature>
<keyword evidence="6" id="KW-0686">Riboflavin biosynthesis</keyword>
<sequence>MFTGLVQGEGEVAALRRAGAECRLRLRPLFALPQLVAGESIAVNGACLSVETFTDETFTAYASAETLARTTLGALRTGERVNLERALALGDRLGGHLVSGHVDGIATVLEVRAVGQSLRCRLRFPPEFAPEVIPKGSVALDGISLTVNDCGSDFLEVNVIPDTRERTSMRLWRPGTRVNMETDLIGKYVRRVLCMPAAASAPPDADATADGAGVTRELLLRNGFI</sequence>
<evidence type="ECO:0000256" key="9">
    <source>
        <dbReference type="NCBIfam" id="TIGR00187"/>
    </source>
</evidence>
<dbReference type="PROSITE" id="PS51177">
    <property type="entry name" value="LUMAZINE_BIND"/>
    <property type="match status" value="2"/>
</dbReference>
<evidence type="ECO:0000256" key="10">
    <source>
        <dbReference type="PROSITE-ProRule" id="PRU00524"/>
    </source>
</evidence>
<keyword evidence="8" id="KW-0677">Repeat</keyword>
<feature type="repeat" description="Lumazine-binding" evidence="10">
    <location>
        <begin position="1"/>
        <end position="96"/>
    </location>
</feature>
<feature type="domain" description="Lumazine-binding" evidence="11">
    <location>
        <begin position="1"/>
        <end position="96"/>
    </location>
</feature>
<dbReference type="STRING" id="571438.SAMN05192586_11122"/>
<dbReference type="CDD" id="cd00402">
    <property type="entry name" value="Riboflavin_synthase_like"/>
    <property type="match status" value="1"/>
</dbReference>
<dbReference type="PANTHER" id="PTHR21098:SF12">
    <property type="entry name" value="RIBOFLAVIN SYNTHASE"/>
    <property type="match status" value="1"/>
</dbReference>
<evidence type="ECO:0000256" key="6">
    <source>
        <dbReference type="ARBA" id="ARBA00022619"/>
    </source>
</evidence>
<dbReference type="GO" id="GO:0009231">
    <property type="term" value="P:riboflavin biosynthetic process"/>
    <property type="evidence" value="ECO:0007669"/>
    <property type="project" value="UniProtKB-KW"/>
</dbReference>
<comment type="pathway">
    <text evidence="3">Cofactor biosynthesis; riboflavin biosynthesis; riboflavin from 2-hydroxy-3-oxobutyl phosphate and 5-amino-6-(D-ribitylamino)uracil: step 2/2.</text>
</comment>
<dbReference type="Pfam" id="PF00677">
    <property type="entry name" value="Lum_binding"/>
    <property type="match status" value="2"/>
</dbReference>
<dbReference type="OrthoDB" id="9788537at2"/>
<organism evidence="12 13">
    <name type="scientific">Desulfovibrio legallii</name>
    <dbReference type="NCBI Taxonomy" id="571438"/>
    <lineage>
        <taxon>Bacteria</taxon>
        <taxon>Pseudomonadati</taxon>
        <taxon>Thermodesulfobacteriota</taxon>
        <taxon>Desulfovibrionia</taxon>
        <taxon>Desulfovibrionales</taxon>
        <taxon>Desulfovibrionaceae</taxon>
        <taxon>Desulfovibrio</taxon>
    </lineage>
</organism>
<dbReference type="InterPro" id="IPR023366">
    <property type="entry name" value="ATP_synth_asu-like_sf"/>
</dbReference>
<evidence type="ECO:0000256" key="5">
    <source>
        <dbReference type="ARBA" id="ARBA00013950"/>
    </source>
</evidence>
<evidence type="ECO:0000256" key="1">
    <source>
        <dbReference type="ARBA" id="ARBA00000968"/>
    </source>
</evidence>
<evidence type="ECO:0000256" key="3">
    <source>
        <dbReference type="ARBA" id="ARBA00004887"/>
    </source>
</evidence>
<dbReference type="NCBIfam" id="TIGR00187">
    <property type="entry name" value="ribE"/>
    <property type="match status" value="1"/>
</dbReference>
<comment type="function">
    <text evidence="2">Catalyzes the dismutation of two molecules of 6,7-dimethyl-8-ribityllumazine, resulting in the formation of riboflavin and 5-amino-6-(D-ribitylamino)uracil.</text>
</comment>
<dbReference type="Gene3D" id="2.40.30.20">
    <property type="match status" value="2"/>
</dbReference>
<evidence type="ECO:0000256" key="2">
    <source>
        <dbReference type="ARBA" id="ARBA00002803"/>
    </source>
</evidence>
<dbReference type="PIRSF" id="PIRSF000498">
    <property type="entry name" value="Riboflavin_syn_A"/>
    <property type="match status" value="1"/>
</dbReference>
<dbReference type="Proteomes" id="UP000199355">
    <property type="component" value="Unassembled WGS sequence"/>
</dbReference>
<dbReference type="InterPro" id="IPR026017">
    <property type="entry name" value="Lumazine-bd_dom"/>
</dbReference>
<dbReference type="AlphaFoldDB" id="A0A1G7NBN0"/>
<dbReference type="EMBL" id="FNBX01000011">
    <property type="protein sequence ID" value="SDF71331.1"/>
    <property type="molecule type" value="Genomic_DNA"/>
</dbReference>
<reference evidence="13" key="1">
    <citation type="submission" date="2016-10" db="EMBL/GenBank/DDBJ databases">
        <authorList>
            <person name="Varghese N."/>
            <person name="Submissions S."/>
        </authorList>
    </citation>
    <scope>NUCLEOTIDE SEQUENCE [LARGE SCALE GENOMIC DNA]</scope>
    <source>
        <strain evidence="13">KHC7</strain>
    </source>
</reference>
<evidence type="ECO:0000313" key="12">
    <source>
        <dbReference type="EMBL" id="SDF71331.1"/>
    </source>
</evidence>
<dbReference type="GO" id="GO:0004746">
    <property type="term" value="F:riboflavin synthase activity"/>
    <property type="evidence" value="ECO:0007669"/>
    <property type="project" value="UniProtKB-UniRule"/>
</dbReference>
<accession>A0A1G7NBN0</accession>
<dbReference type="PANTHER" id="PTHR21098">
    <property type="entry name" value="RIBOFLAVIN SYNTHASE ALPHA CHAIN"/>
    <property type="match status" value="1"/>
</dbReference>
<name>A0A1G7NBN0_9BACT</name>
<feature type="domain" description="Lumazine-binding" evidence="11">
    <location>
        <begin position="97"/>
        <end position="193"/>
    </location>
</feature>
<dbReference type="SUPFAM" id="SSF63380">
    <property type="entry name" value="Riboflavin synthase domain-like"/>
    <property type="match status" value="2"/>
</dbReference>
<protein>
    <recommendedName>
        <fullName evidence="5 9">Riboflavin synthase</fullName>
        <ecNumber evidence="4 9">2.5.1.9</ecNumber>
    </recommendedName>
</protein>
<evidence type="ECO:0000259" key="11">
    <source>
        <dbReference type="PROSITE" id="PS51177"/>
    </source>
</evidence>
<dbReference type="EC" id="2.5.1.9" evidence="4 9"/>
<evidence type="ECO:0000313" key="13">
    <source>
        <dbReference type="Proteomes" id="UP000199355"/>
    </source>
</evidence>
<dbReference type="RefSeq" id="WP_092154007.1">
    <property type="nucleotide sequence ID" value="NZ_FNBX01000011.1"/>
</dbReference>
<keyword evidence="13" id="KW-1185">Reference proteome</keyword>
<comment type="catalytic activity">
    <reaction evidence="1">
        <text>2 6,7-dimethyl-8-(1-D-ribityl)lumazine + H(+) = 5-amino-6-(D-ribitylamino)uracil + riboflavin</text>
        <dbReference type="Rhea" id="RHEA:20772"/>
        <dbReference type="ChEBI" id="CHEBI:15378"/>
        <dbReference type="ChEBI" id="CHEBI:15934"/>
        <dbReference type="ChEBI" id="CHEBI:57986"/>
        <dbReference type="ChEBI" id="CHEBI:58201"/>
        <dbReference type="EC" id="2.5.1.9"/>
    </reaction>
</comment>